<gene>
    <name evidence="1" type="ORF">KK1_042922</name>
</gene>
<evidence type="ECO:0000313" key="1">
    <source>
        <dbReference type="EMBL" id="KYP35985.1"/>
    </source>
</evidence>
<name>A0A151R0I2_CAJCA</name>
<evidence type="ECO:0000313" key="2">
    <source>
        <dbReference type="Proteomes" id="UP000075243"/>
    </source>
</evidence>
<keyword evidence="2" id="KW-1185">Reference proteome</keyword>
<proteinExistence type="predicted"/>
<dbReference type="EMBL" id="KQ484286">
    <property type="protein sequence ID" value="KYP35985.1"/>
    <property type="molecule type" value="Genomic_DNA"/>
</dbReference>
<organism evidence="1 2">
    <name type="scientific">Cajanus cajan</name>
    <name type="common">Pigeon pea</name>
    <name type="synonym">Cajanus indicus</name>
    <dbReference type="NCBI Taxonomy" id="3821"/>
    <lineage>
        <taxon>Eukaryota</taxon>
        <taxon>Viridiplantae</taxon>
        <taxon>Streptophyta</taxon>
        <taxon>Embryophyta</taxon>
        <taxon>Tracheophyta</taxon>
        <taxon>Spermatophyta</taxon>
        <taxon>Magnoliopsida</taxon>
        <taxon>eudicotyledons</taxon>
        <taxon>Gunneridae</taxon>
        <taxon>Pentapetalae</taxon>
        <taxon>rosids</taxon>
        <taxon>fabids</taxon>
        <taxon>Fabales</taxon>
        <taxon>Fabaceae</taxon>
        <taxon>Papilionoideae</taxon>
        <taxon>50 kb inversion clade</taxon>
        <taxon>NPAAA clade</taxon>
        <taxon>indigoferoid/millettioid clade</taxon>
        <taxon>Phaseoleae</taxon>
        <taxon>Cajanus</taxon>
    </lineage>
</organism>
<dbReference type="Gramene" id="C.cajan_39986.t">
    <property type="protein sequence ID" value="C.cajan_39986.t"/>
    <property type="gene ID" value="C.cajan_39986"/>
</dbReference>
<dbReference type="STRING" id="3821.A0A151R0I2"/>
<evidence type="ECO:0008006" key="3">
    <source>
        <dbReference type="Google" id="ProtNLM"/>
    </source>
</evidence>
<dbReference type="AlphaFoldDB" id="A0A151R0I2"/>
<feature type="non-terminal residue" evidence="1">
    <location>
        <position position="1"/>
    </location>
</feature>
<reference evidence="1" key="1">
    <citation type="journal article" date="2012" name="Nat. Biotechnol.">
        <title>Draft genome sequence of pigeonpea (Cajanus cajan), an orphan legume crop of resource-poor farmers.</title>
        <authorList>
            <person name="Varshney R.K."/>
            <person name="Chen W."/>
            <person name="Li Y."/>
            <person name="Bharti A.K."/>
            <person name="Saxena R.K."/>
            <person name="Schlueter J.A."/>
            <person name="Donoghue M.T."/>
            <person name="Azam S."/>
            <person name="Fan G."/>
            <person name="Whaley A.M."/>
            <person name="Farmer A.D."/>
            <person name="Sheridan J."/>
            <person name="Iwata A."/>
            <person name="Tuteja R."/>
            <person name="Penmetsa R.V."/>
            <person name="Wu W."/>
            <person name="Upadhyaya H.D."/>
            <person name="Yang S.P."/>
            <person name="Shah T."/>
            <person name="Saxena K.B."/>
            <person name="Michael T."/>
            <person name="McCombie W.R."/>
            <person name="Yang B."/>
            <person name="Zhang G."/>
            <person name="Yang H."/>
            <person name="Wang J."/>
            <person name="Spillane C."/>
            <person name="Cook D.R."/>
            <person name="May G.D."/>
            <person name="Xu X."/>
            <person name="Jackson S.A."/>
        </authorList>
    </citation>
    <scope>NUCLEOTIDE SEQUENCE [LARGE SCALE GENOMIC DNA]</scope>
</reference>
<protein>
    <recommendedName>
        <fullName evidence="3">Retrovirus-related Pol polyprotein from transposon TNT 1-94</fullName>
    </recommendedName>
</protein>
<sequence length="137" mass="15890">VWELKMQSYLEIVDLWEGMEEDYAISPLPDNPAISQIKIYKEHKQRKEKAKACLFNDVSLVKRKMLGKNIVVNGKGTVTILTYSITRFICNVMYVNLLSVGQVEKGYKVLFENKTCSIKDENDKDIFKLKRRGKILL</sequence>
<dbReference type="Proteomes" id="UP000075243">
    <property type="component" value="Unassembled WGS sequence"/>
</dbReference>
<accession>A0A151R0I2</accession>